<keyword evidence="2" id="KW-1185">Reference proteome</keyword>
<dbReference type="STRING" id="36842.SAMN02194393_04022"/>
<reference evidence="2" key="1">
    <citation type="submission" date="2017-02" db="EMBL/GenBank/DDBJ databases">
        <authorList>
            <person name="Varghese N."/>
            <person name="Submissions S."/>
        </authorList>
    </citation>
    <scope>NUCLEOTIDE SEQUENCE [LARGE SCALE GENOMIC DNA]</scope>
    <source>
        <strain evidence="2">M1</strain>
    </source>
</reference>
<protein>
    <submittedName>
        <fullName evidence="1">L-ascorbate metabolism protein UlaG, beta-lactamase superfamily</fullName>
    </submittedName>
</protein>
<accession>A0A1T5M7P3</accession>
<dbReference type="AlphaFoldDB" id="A0A1T5M7P3"/>
<gene>
    <name evidence="1" type="ORF">SAMN02194393_04022</name>
</gene>
<dbReference type="PANTHER" id="PTHR42967">
    <property type="entry name" value="METAL DEPENDENT HYDROLASE"/>
    <property type="match status" value="1"/>
</dbReference>
<dbReference type="Proteomes" id="UP000190285">
    <property type="component" value="Unassembled WGS sequence"/>
</dbReference>
<evidence type="ECO:0000313" key="1">
    <source>
        <dbReference type="EMBL" id="SKC84165.1"/>
    </source>
</evidence>
<organism evidence="1 2">
    <name type="scientific">Maledivibacter halophilus</name>
    <dbReference type="NCBI Taxonomy" id="36842"/>
    <lineage>
        <taxon>Bacteria</taxon>
        <taxon>Bacillati</taxon>
        <taxon>Bacillota</taxon>
        <taxon>Clostridia</taxon>
        <taxon>Peptostreptococcales</taxon>
        <taxon>Caminicellaceae</taxon>
        <taxon>Maledivibacter</taxon>
    </lineage>
</organism>
<name>A0A1T5M7P3_9FIRM</name>
<dbReference type="RefSeq" id="WP_079494114.1">
    <property type="nucleotide sequence ID" value="NZ_FUZT01000011.1"/>
</dbReference>
<dbReference type="Pfam" id="PF13483">
    <property type="entry name" value="Lactamase_B_3"/>
    <property type="match status" value="1"/>
</dbReference>
<dbReference type="EMBL" id="FUZT01000011">
    <property type="protein sequence ID" value="SKC84165.1"/>
    <property type="molecule type" value="Genomic_DNA"/>
</dbReference>
<sequence length="232" mass="27541">MKIIHIFHSGFIIRLDDTVLVFDSIDHDTDKYFSVEDNVYVFVSHSHSDHFSTCIFDWEKTNPGIQYFLGNDIKVKKIKHNYNFMDKYKTLKVDNLKIQSFGSTDSGISFLVNINGINVFHAGDLNWWHWKNDSIEEQKKEERDFKFEVDKLIGQQINIAFVPVDPRLDEYYYLSAKYFVQRVNPKILIPMHFGHDFYITEKIKDKLNSYDTKILEINRKGQEFNIDSKHII</sequence>
<dbReference type="SUPFAM" id="SSF56281">
    <property type="entry name" value="Metallo-hydrolase/oxidoreductase"/>
    <property type="match status" value="1"/>
</dbReference>
<dbReference type="Gene3D" id="3.60.15.10">
    <property type="entry name" value="Ribonuclease Z/Hydroxyacylglutathione hydrolase-like"/>
    <property type="match status" value="1"/>
</dbReference>
<dbReference type="InterPro" id="IPR036866">
    <property type="entry name" value="RibonucZ/Hydroxyglut_hydro"/>
</dbReference>
<dbReference type="OrthoDB" id="36975at2"/>
<proteinExistence type="predicted"/>
<evidence type="ECO:0000313" key="2">
    <source>
        <dbReference type="Proteomes" id="UP000190285"/>
    </source>
</evidence>
<dbReference type="PANTHER" id="PTHR42967:SF1">
    <property type="entry name" value="MBL FOLD METALLO-HYDROLASE"/>
    <property type="match status" value="1"/>
</dbReference>